<evidence type="ECO:0000256" key="10">
    <source>
        <dbReference type="ARBA" id="ARBA00034872"/>
    </source>
</evidence>
<accession>A0A671U2Q1</accession>
<dbReference type="InterPro" id="IPR030456">
    <property type="entry name" value="TF_fork_head_CS_2"/>
</dbReference>
<dbReference type="PRINTS" id="PR00053">
    <property type="entry name" value="FORKHEAD"/>
</dbReference>
<reference evidence="14" key="1">
    <citation type="submission" date="2021-04" db="EMBL/GenBank/DDBJ databases">
        <authorList>
            <consortium name="Wellcome Sanger Institute Data Sharing"/>
        </authorList>
    </citation>
    <scope>NUCLEOTIDE SEQUENCE [LARGE SCALE GENOMIC DNA]</scope>
</reference>
<keyword evidence="3" id="KW-0597">Phosphoprotein</keyword>
<dbReference type="Ensembl" id="ENSSAUT00010007652.1">
    <property type="protein sequence ID" value="ENSSAUP00010007132.1"/>
    <property type="gene ID" value="ENSSAUG00010003570.1"/>
</dbReference>
<dbReference type="Proteomes" id="UP000472265">
    <property type="component" value="Chromosome 7"/>
</dbReference>
<proteinExistence type="predicted"/>
<dbReference type="GeneTree" id="ENSGT00940000162075"/>
<evidence type="ECO:0000313" key="14">
    <source>
        <dbReference type="Ensembl" id="ENSSAUP00010007132.1"/>
    </source>
</evidence>
<keyword evidence="6" id="KW-0805">Transcription regulation</keyword>
<keyword evidence="5" id="KW-0832">Ubl conjugation</keyword>
<organism evidence="14 15">
    <name type="scientific">Sparus aurata</name>
    <name type="common">Gilthead sea bream</name>
    <dbReference type="NCBI Taxonomy" id="8175"/>
    <lineage>
        <taxon>Eukaryota</taxon>
        <taxon>Metazoa</taxon>
        <taxon>Chordata</taxon>
        <taxon>Craniata</taxon>
        <taxon>Vertebrata</taxon>
        <taxon>Euteleostomi</taxon>
        <taxon>Actinopterygii</taxon>
        <taxon>Neopterygii</taxon>
        <taxon>Teleostei</taxon>
        <taxon>Neoteleostei</taxon>
        <taxon>Acanthomorphata</taxon>
        <taxon>Eupercaria</taxon>
        <taxon>Spariformes</taxon>
        <taxon>Sparidae</taxon>
        <taxon>Sparus</taxon>
    </lineage>
</organism>
<dbReference type="GO" id="GO:0009888">
    <property type="term" value="P:tissue development"/>
    <property type="evidence" value="ECO:0007669"/>
    <property type="project" value="UniProtKB-ARBA"/>
</dbReference>
<dbReference type="SMART" id="SM00339">
    <property type="entry name" value="FH"/>
    <property type="match status" value="1"/>
</dbReference>
<dbReference type="InterPro" id="IPR050211">
    <property type="entry name" value="FOX_domain-containing"/>
</dbReference>
<keyword evidence="2" id="KW-1017">Isopeptide bond</keyword>
<keyword evidence="9 11" id="KW-0539">Nucleus</keyword>
<comment type="subcellular location">
    <subcellularLocation>
        <location evidence="1 11">Nucleus</location>
    </subcellularLocation>
</comment>
<dbReference type="InParanoid" id="A0A671U2Q1"/>
<dbReference type="PROSITE" id="PS50039">
    <property type="entry name" value="FORK_HEAD_3"/>
    <property type="match status" value="1"/>
</dbReference>
<evidence type="ECO:0000256" key="6">
    <source>
        <dbReference type="ARBA" id="ARBA00023015"/>
    </source>
</evidence>
<reference evidence="14" key="3">
    <citation type="submission" date="2025-09" db="UniProtKB">
        <authorList>
            <consortium name="Ensembl"/>
        </authorList>
    </citation>
    <scope>IDENTIFICATION</scope>
</reference>
<sequence>MDAEEKPLADQGVQLLDISSNSPPPEPEGAQDSEQTEKPPYSYVALIAMAIKESRDKRLTLAGIYDFIVEKFPYFERNKKGWQNSIRHNLSLNECFLKVPRESGADRKGNFWMLDPAFEDMFEKGNYRRRRRVRKPFRPASVPYLSGSPAEYPEHLYLQPYVSSWGLSQTGYPAPRSMSPSPPVSSYCPPAHFHHTAYSAYHRHPPVLVPHNGCPYGGVTQPMSPDGGTVSVPCNYQQFTSYARQAEAPLPHPFDL</sequence>
<keyword evidence="7 11" id="KW-0238">DNA-binding</keyword>
<dbReference type="OMA" id="YHRHPPV"/>
<dbReference type="Gene3D" id="1.10.10.10">
    <property type="entry name" value="Winged helix-like DNA-binding domain superfamily/Winged helix DNA-binding domain"/>
    <property type="match status" value="1"/>
</dbReference>
<dbReference type="PROSITE" id="PS00657">
    <property type="entry name" value="FORK_HEAD_1"/>
    <property type="match status" value="1"/>
</dbReference>
<feature type="domain" description="Fork-head" evidence="13">
    <location>
        <begin position="38"/>
        <end position="132"/>
    </location>
</feature>
<name>A0A671U2Q1_SPAAU</name>
<evidence type="ECO:0000256" key="3">
    <source>
        <dbReference type="ARBA" id="ARBA00022553"/>
    </source>
</evidence>
<keyword evidence="15" id="KW-1185">Reference proteome</keyword>
<dbReference type="InterPro" id="IPR047515">
    <property type="entry name" value="FH_FOXL2"/>
</dbReference>
<evidence type="ECO:0000256" key="11">
    <source>
        <dbReference type="PROSITE-ProRule" id="PRU00089"/>
    </source>
</evidence>
<keyword evidence="8" id="KW-0804">Transcription</keyword>
<dbReference type="GO" id="GO:0000981">
    <property type="term" value="F:DNA-binding transcription factor activity, RNA polymerase II-specific"/>
    <property type="evidence" value="ECO:0007669"/>
    <property type="project" value="TreeGrafter"/>
</dbReference>
<gene>
    <name evidence="14" type="primary">foxl2l</name>
</gene>
<keyword evidence="4" id="KW-0221">Differentiation</keyword>
<dbReference type="CDD" id="cd20028">
    <property type="entry name" value="FH_FOXL2"/>
    <property type="match status" value="1"/>
</dbReference>
<dbReference type="AlphaFoldDB" id="A0A671U2Q1"/>
<evidence type="ECO:0000313" key="15">
    <source>
        <dbReference type="Proteomes" id="UP000472265"/>
    </source>
</evidence>
<dbReference type="GO" id="GO:0030154">
    <property type="term" value="P:cell differentiation"/>
    <property type="evidence" value="ECO:0007669"/>
    <property type="project" value="UniProtKB-KW"/>
</dbReference>
<dbReference type="PANTHER" id="PTHR11829">
    <property type="entry name" value="FORKHEAD BOX PROTEIN"/>
    <property type="match status" value="1"/>
</dbReference>
<dbReference type="InterPro" id="IPR036390">
    <property type="entry name" value="WH_DNA-bd_sf"/>
</dbReference>
<evidence type="ECO:0000256" key="9">
    <source>
        <dbReference type="ARBA" id="ARBA00023242"/>
    </source>
</evidence>
<feature type="region of interest" description="Disordered" evidence="12">
    <location>
        <begin position="1"/>
        <end position="38"/>
    </location>
</feature>
<feature type="DNA-binding region" description="Fork-head" evidence="11">
    <location>
        <begin position="38"/>
        <end position="132"/>
    </location>
</feature>
<evidence type="ECO:0000256" key="1">
    <source>
        <dbReference type="ARBA" id="ARBA00004123"/>
    </source>
</evidence>
<dbReference type="PANTHER" id="PTHR11829:SF411">
    <property type="entry name" value="FORKHEAD BOX PROTEIN L2"/>
    <property type="match status" value="1"/>
</dbReference>
<dbReference type="FunFam" id="1.10.10.10:FF:000016">
    <property type="entry name" value="Forkhead box protein I1"/>
    <property type="match status" value="1"/>
</dbReference>
<dbReference type="SUPFAM" id="SSF46785">
    <property type="entry name" value="Winged helix' DNA-binding domain"/>
    <property type="match status" value="1"/>
</dbReference>
<dbReference type="PROSITE" id="PS00658">
    <property type="entry name" value="FORK_HEAD_2"/>
    <property type="match status" value="1"/>
</dbReference>
<dbReference type="OrthoDB" id="5954824at2759"/>
<evidence type="ECO:0000256" key="12">
    <source>
        <dbReference type="SAM" id="MobiDB-lite"/>
    </source>
</evidence>
<evidence type="ECO:0000256" key="8">
    <source>
        <dbReference type="ARBA" id="ARBA00023163"/>
    </source>
</evidence>
<dbReference type="GO" id="GO:0005634">
    <property type="term" value="C:nucleus"/>
    <property type="evidence" value="ECO:0007669"/>
    <property type="project" value="UniProtKB-SubCell"/>
</dbReference>
<dbReference type="InterPro" id="IPR018122">
    <property type="entry name" value="TF_fork_head_CS_1"/>
</dbReference>
<evidence type="ECO:0000259" key="13">
    <source>
        <dbReference type="PROSITE" id="PS50039"/>
    </source>
</evidence>
<dbReference type="GO" id="GO:0009653">
    <property type="term" value="P:anatomical structure morphogenesis"/>
    <property type="evidence" value="ECO:0007669"/>
    <property type="project" value="TreeGrafter"/>
</dbReference>
<evidence type="ECO:0000256" key="4">
    <source>
        <dbReference type="ARBA" id="ARBA00022782"/>
    </source>
</evidence>
<dbReference type="InterPro" id="IPR036388">
    <property type="entry name" value="WH-like_DNA-bd_sf"/>
</dbReference>
<dbReference type="InterPro" id="IPR001766">
    <property type="entry name" value="Fork_head_dom"/>
</dbReference>
<evidence type="ECO:0000256" key="5">
    <source>
        <dbReference type="ARBA" id="ARBA00022843"/>
    </source>
</evidence>
<reference evidence="14" key="2">
    <citation type="submission" date="2025-08" db="UniProtKB">
        <authorList>
            <consortium name="Ensembl"/>
        </authorList>
    </citation>
    <scope>IDENTIFICATION</scope>
</reference>
<dbReference type="Pfam" id="PF00250">
    <property type="entry name" value="Forkhead"/>
    <property type="match status" value="1"/>
</dbReference>
<evidence type="ECO:0000256" key="2">
    <source>
        <dbReference type="ARBA" id="ARBA00022499"/>
    </source>
</evidence>
<evidence type="ECO:0000256" key="7">
    <source>
        <dbReference type="ARBA" id="ARBA00023125"/>
    </source>
</evidence>
<protein>
    <recommendedName>
        <fullName evidence="10">Forkhead box protein L2</fullName>
    </recommendedName>
</protein>
<dbReference type="GO" id="GO:0000978">
    <property type="term" value="F:RNA polymerase II cis-regulatory region sequence-specific DNA binding"/>
    <property type="evidence" value="ECO:0007669"/>
    <property type="project" value="TreeGrafter"/>
</dbReference>